<reference evidence="1" key="1">
    <citation type="submission" date="2022-06" db="EMBL/GenBank/DDBJ databases">
        <title>Genome public.</title>
        <authorList>
            <person name="Sun Q."/>
        </authorList>
    </citation>
    <scope>NUCLEOTIDE SEQUENCE</scope>
    <source>
        <strain evidence="1">CWNU-1</strain>
    </source>
</reference>
<dbReference type="EMBL" id="JAMQAW010000023">
    <property type="protein sequence ID" value="MCM2390193.1"/>
    <property type="molecule type" value="Genomic_DNA"/>
</dbReference>
<protein>
    <submittedName>
        <fullName evidence="1">Phage head closure protein</fullName>
    </submittedName>
</protein>
<dbReference type="Proteomes" id="UP001431429">
    <property type="component" value="Unassembled WGS sequence"/>
</dbReference>
<dbReference type="InterPro" id="IPR038666">
    <property type="entry name" value="SSP1_head-tail_sf"/>
</dbReference>
<dbReference type="RefSeq" id="WP_250920522.1">
    <property type="nucleotide sequence ID" value="NZ_JAMQAW010000023.1"/>
</dbReference>
<keyword evidence="2" id="KW-1185">Reference proteome</keyword>
<proteinExistence type="predicted"/>
<evidence type="ECO:0000313" key="2">
    <source>
        <dbReference type="Proteomes" id="UP001431429"/>
    </source>
</evidence>
<evidence type="ECO:0000313" key="1">
    <source>
        <dbReference type="EMBL" id="MCM2390193.1"/>
    </source>
</evidence>
<sequence>MDISHLLNRTLDVWRPTMTDDGHGGQDITLVHVGTAAAKVDQPSAADRMLAAQSGAAHTHTVYLQPAADVHRGDQLRGDGQNLTVHTTVQPSTPIYTKADCELTQTEGG</sequence>
<gene>
    <name evidence="1" type="ORF">NBG84_18165</name>
</gene>
<name>A0ABT0UNL0_9ACTN</name>
<comment type="caution">
    <text evidence="1">The sequence shown here is derived from an EMBL/GenBank/DDBJ whole genome shotgun (WGS) entry which is preliminary data.</text>
</comment>
<dbReference type="Pfam" id="PF05521">
    <property type="entry name" value="Phage_HCP"/>
    <property type="match status" value="1"/>
</dbReference>
<organism evidence="1 2">
    <name type="scientific">Streptomyces albipurpureus</name>
    <dbReference type="NCBI Taxonomy" id="2897419"/>
    <lineage>
        <taxon>Bacteria</taxon>
        <taxon>Bacillati</taxon>
        <taxon>Actinomycetota</taxon>
        <taxon>Actinomycetes</taxon>
        <taxon>Kitasatosporales</taxon>
        <taxon>Streptomycetaceae</taxon>
        <taxon>Streptomyces</taxon>
    </lineage>
</organism>
<dbReference type="Gene3D" id="2.40.10.270">
    <property type="entry name" value="Bacteriophage SPP1 head-tail adaptor protein"/>
    <property type="match status" value="1"/>
</dbReference>
<dbReference type="InterPro" id="IPR008767">
    <property type="entry name" value="Phage_SPP1_head-tail_adaptor"/>
</dbReference>
<dbReference type="NCBIfam" id="TIGR01563">
    <property type="entry name" value="gp16_SPP1"/>
    <property type="match status" value="1"/>
</dbReference>
<accession>A0ABT0UNL0</accession>